<keyword evidence="1 4" id="KW-0808">Transferase</keyword>
<evidence type="ECO:0000259" key="3">
    <source>
        <dbReference type="PROSITE" id="PS51186"/>
    </source>
</evidence>
<accession>A0AAU7ZM77</accession>
<dbReference type="Pfam" id="PF00583">
    <property type="entry name" value="Acetyltransf_1"/>
    <property type="match status" value="1"/>
</dbReference>
<dbReference type="GO" id="GO:0016747">
    <property type="term" value="F:acyltransferase activity, transferring groups other than amino-acyl groups"/>
    <property type="evidence" value="ECO:0007669"/>
    <property type="project" value="InterPro"/>
</dbReference>
<reference evidence="4" key="2">
    <citation type="journal article" date="2024" name="Environ. Microbiol.">
        <title>Genome analysis and description of Tunturibacter gen. nov. expands the diversity of Terriglobia in tundra soils.</title>
        <authorList>
            <person name="Messyasz A."/>
            <person name="Mannisto M.K."/>
            <person name="Kerkhof L.J."/>
            <person name="Haggblom M.M."/>
        </authorList>
    </citation>
    <scope>NUCLEOTIDE SEQUENCE</scope>
    <source>
        <strain evidence="4">X5P6</strain>
    </source>
</reference>
<gene>
    <name evidence="4" type="ORF">RBB77_16545</name>
</gene>
<organism evidence="4">
    <name type="scientific">Tunturiibacter psychrotolerans</name>
    <dbReference type="NCBI Taxonomy" id="3069686"/>
    <lineage>
        <taxon>Bacteria</taxon>
        <taxon>Pseudomonadati</taxon>
        <taxon>Acidobacteriota</taxon>
        <taxon>Terriglobia</taxon>
        <taxon>Terriglobales</taxon>
        <taxon>Acidobacteriaceae</taxon>
        <taxon>Tunturiibacter</taxon>
    </lineage>
</organism>
<dbReference type="InterPro" id="IPR016181">
    <property type="entry name" value="Acyl_CoA_acyltransferase"/>
</dbReference>
<name>A0AAU7ZM77_9BACT</name>
<dbReference type="InterPro" id="IPR050832">
    <property type="entry name" value="Bact_Acetyltransf"/>
</dbReference>
<dbReference type="KEGG" id="tpsc:RBB77_16545"/>
<feature type="domain" description="N-acetyltransferase" evidence="3">
    <location>
        <begin position="11"/>
        <end position="188"/>
    </location>
</feature>
<dbReference type="PROSITE" id="PS51186">
    <property type="entry name" value="GNAT"/>
    <property type="match status" value="1"/>
</dbReference>
<dbReference type="EMBL" id="CP132942">
    <property type="protein sequence ID" value="XCB32043.1"/>
    <property type="molecule type" value="Genomic_DNA"/>
</dbReference>
<evidence type="ECO:0000256" key="2">
    <source>
        <dbReference type="ARBA" id="ARBA00023315"/>
    </source>
</evidence>
<dbReference type="EC" id="2.3.1.-" evidence="4"/>
<sequence length="205" mass="22704">MGFYTSRMDKFHLRVAGEDDVAAIRELIQASVRGLQAADYSSEQREGALATVFTVDSQLISDGTYFVAMEEGGVMAGCGGWSFRKTLYGGDHQVEKIESERLDPRSDAAKIRAIFVHPDFARMGLGSLILATAEEAAKAEGFTRFEMGSTLTGVTLYGQKGYREVERRKVPVGGRETIEVVRMVKDIGEICCEGDREETESFFFR</sequence>
<dbReference type="SUPFAM" id="SSF55729">
    <property type="entry name" value="Acyl-CoA N-acyltransferases (Nat)"/>
    <property type="match status" value="1"/>
</dbReference>
<evidence type="ECO:0000256" key="1">
    <source>
        <dbReference type="ARBA" id="ARBA00022679"/>
    </source>
</evidence>
<dbReference type="AlphaFoldDB" id="A0AAU7ZM77"/>
<dbReference type="RefSeq" id="WP_353062887.1">
    <property type="nucleotide sequence ID" value="NZ_CP132942.1"/>
</dbReference>
<dbReference type="PANTHER" id="PTHR43877">
    <property type="entry name" value="AMINOALKYLPHOSPHONATE N-ACETYLTRANSFERASE-RELATED-RELATED"/>
    <property type="match status" value="1"/>
</dbReference>
<dbReference type="PANTHER" id="PTHR43877:SF1">
    <property type="entry name" value="ACETYLTRANSFERASE"/>
    <property type="match status" value="1"/>
</dbReference>
<protein>
    <submittedName>
        <fullName evidence="4">GNAT family N-acetyltransferase</fullName>
        <ecNumber evidence="4">2.3.1.-</ecNumber>
    </submittedName>
</protein>
<proteinExistence type="predicted"/>
<dbReference type="InterPro" id="IPR000182">
    <property type="entry name" value="GNAT_dom"/>
</dbReference>
<dbReference type="Gene3D" id="3.40.630.30">
    <property type="match status" value="1"/>
</dbReference>
<evidence type="ECO:0000313" key="4">
    <source>
        <dbReference type="EMBL" id="XCB32043.1"/>
    </source>
</evidence>
<keyword evidence="2 4" id="KW-0012">Acyltransferase</keyword>
<reference evidence="4" key="1">
    <citation type="submission" date="2023-08" db="EMBL/GenBank/DDBJ databases">
        <authorList>
            <person name="Messyasz A."/>
            <person name="Mannisto M.K."/>
            <person name="Kerkhof L.J."/>
            <person name="Haggblom M."/>
        </authorList>
    </citation>
    <scope>NUCLEOTIDE SEQUENCE</scope>
    <source>
        <strain evidence="4">X5P6</strain>
    </source>
</reference>